<dbReference type="Proteomes" id="UP000023152">
    <property type="component" value="Unassembled WGS sequence"/>
</dbReference>
<organism evidence="1 2">
    <name type="scientific">Reticulomyxa filosa</name>
    <dbReference type="NCBI Taxonomy" id="46433"/>
    <lineage>
        <taxon>Eukaryota</taxon>
        <taxon>Sar</taxon>
        <taxon>Rhizaria</taxon>
        <taxon>Retaria</taxon>
        <taxon>Foraminifera</taxon>
        <taxon>Monothalamids</taxon>
        <taxon>Reticulomyxidae</taxon>
        <taxon>Reticulomyxa</taxon>
    </lineage>
</organism>
<dbReference type="SUPFAM" id="SSF48371">
    <property type="entry name" value="ARM repeat"/>
    <property type="match status" value="1"/>
</dbReference>
<feature type="non-terminal residue" evidence="1">
    <location>
        <position position="1"/>
    </location>
</feature>
<name>X6L964_RETFI</name>
<feature type="non-terminal residue" evidence="1">
    <location>
        <position position="341"/>
    </location>
</feature>
<comment type="caution">
    <text evidence="1">The sequence shown here is derived from an EMBL/GenBank/DDBJ whole genome shotgun (WGS) entry which is preliminary data.</text>
</comment>
<dbReference type="Gene3D" id="1.25.10.10">
    <property type="entry name" value="Leucine-rich Repeat Variant"/>
    <property type="match status" value="1"/>
</dbReference>
<evidence type="ECO:0000313" key="2">
    <source>
        <dbReference type="Proteomes" id="UP000023152"/>
    </source>
</evidence>
<proteinExistence type="predicted"/>
<keyword evidence="2" id="KW-1185">Reference proteome</keyword>
<accession>X6L964</accession>
<dbReference type="OrthoDB" id="951172at2759"/>
<evidence type="ECO:0000313" key="1">
    <source>
        <dbReference type="EMBL" id="ETN98068.1"/>
    </source>
</evidence>
<gene>
    <name evidence="1" type="ORF">RFI_39454</name>
</gene>
<protein>
    <submittedName>
        <fullName evidence="1">Transportin-2</fullName>
    </submittedName>
</protein>
<sequence>GKKFFEPALMGILNCMGSKSKRVQRSACGSLAELANCFQNRKFHRMSDYVQPIVSTFVKGLALYRLLNFNHLVDVISSVCRVWSLEDESKVVTNPKLMDALIPPLLKRWIAFSESSTCMFPVMECLTRFTSFMGPIPHFQQTYAPSMFQQAFQLACRIKQEKAEYVIKKERKMMMNNNLFCQCCNNNNNNNNKIINNEKLKALQEQLGDIDDERVGQHVRMDVPNLEYWVSAMDMLSAICETTQPAFAKLAFGVPATENKLMEMLYCAILEKHLAVRRNGLALLGDLILFCSDQVGPHIGKFMPLCIENLQPELYLICTNSSWCIGVGLEKYGIKMNIYFK</sequence>
<dbReference type="InterPro" id="IPR011989">
    <property type="entry name" value="ARM-like"/>
</dbReference>
<dbReference type="InterPro" id="IPR016024">
    <property type="entry name" value="ARM-type_fold"/>
</dbReference>
<reference evidence="1 2" key="1">
    <citation type="journal article" date="2013" name="Curr. Biol.">
        <title>The Genome of the Foraminiferan Reticulomyxa filosa.</title>
        <authorList>
            <person name="Glockner G."/>
            <person name="Hulsmann N."/>
            <person name="Schleicher M."/>
            <person name="Noegel A.A."/>
            <person name="Eichinger L."/>
            <person name="Gallinger C."/>
            <person name="Pawlowski J."/>
            <person name="Sierra R."/>
            <person name="Euteneuer U."/>
            <person name="Pillet L."/>
            <person name="Moustafa A."/>
            <person name="Platzer M."/>
            <person name="Groth M."/>
            <person name="Szafranski K."/>
            <person name="Schliwa M."/>
        </authorList>
    </citation>
    <scope>NUCLEOTIDE SEQUENCE [LARGE SCALE GENOMIC DNA]</scope>
</reference>
<dbReference type="EMBL" id="ASPP01047768">
    <property type="protein sequence ID" value="ETN98068.1"/>
    <property type="molecule type" value="Genomic_DNA"/>
</dbReference>
<dbReference type="AlphaFoldDB" id="X6L964"/>